<dbReference type="NCBIfam" id="TIGR01498">
    <property type="entry name" value="folK"/>
    <property type="match status" value="1"/>
</dbReference>
<dbReference type="EC" id="2.7.6.3" evidence="3"/>
<keyword evidence="6" id="KW-0547">Nucleotide-binding</keyword>
<keyword evidence="5" id="KW-0808">Transferase</keyword>
<sequence>MLQEDSAPTIPQRAFLALGANIRSSVGGPTATLRAALEELTRLGCTIVSVSPFYTTPAFPSGAGPDFANLVAQAHSSLSPHDLLALLHRVEAAFGRKRERRWGERCLDIDLLAVEDQVLPDPQTHAHWRNLSVEAQQSHAPQQLVLPHPRIQDRGFVLIPWADIAPDWRHPVLGQTVAQMCEALPQAAKSGINRLK</sequence>
<accession>A0A1Y5RI06</accession>
<reference evidence="14 15" key="1">
    <citation type="submission" date="2017-03" db="EMBL/GenBank/DDBJ databases">
        <authorList>
            <person name="Afonso C.L."/>
            <person name="Miller P.J."/>
            <person name="Scott M.A."/>
            <person name="Spackman E."/>
            <person name="Goraichik I."/>
            <person name="Dimitrov K.M."/>
            <person name="Suarez D.L."/>
            <person name="Swayne D.E."/>
        </authorList>
    </citation>
    <scope>NUCLEOTIDE SEQUENCE [LARGE SCALE GENOMIC DNA]</scope>
    <source>
        <strain evidence="14 15">CECT 8620</strain>
    </source>
</reference>
<comment type="similarity">
    <text evidence="2">Belongs to the HPPK family.</text>
</comment>
<evidence type="ECO:0000256" key="8">
    <source>
        <dbReference type="ARBA" id="ARBA00022840"/>
    </source>
</evidence>
<evidence type="ECO:0000256" key="3">
    <source>
        <dbReference type="ARBA" id="ARBA00013253"/>
    </source>
</evidence>
<evidence type="ECO:0000313" key="14">
    <source>
        <dbReference type="EMBL" id="SLN17640.1"/>
    </source>
</evidence>
<dbReference type="PANTHER" id="PTHR43071">
    <property type="entry name" value="2-AMINO-4-HYDROXY-6-HYDROXYMETHYLDIHYDROPTERIDINE PYROPHOSPHOKINASE"/>
    <property type="match status" value="1"/>
</dbReference>
<dbReference type="PROSITE" id="PS00794">
    <property type="entry name" value="HPPK"/>
    <property type="match status" value="1"/>
</dbReference>
<keyword evidence="9" id="KW-0289">Folate biosynthesis</keyword>
<proteinExistence type="inferred from homology"/>
<evidence type="ECO:0000313" key="15">
    <source>
        <dbReference type="Proteomes" id="UP000193862"/>
    </source>
</evidence>
<dbReference type="GO" id="GO:0046654">
    <property type="term" value="P:tetrahydrofolate biosynthetic process"/>
    <property type="evidence" value="ECO:0007669"/>
    <property type="project" value="UniProtKB-UniPathway"/>
</dbReference>
<evidence type="ECO:0000256" key="9">
    <source>
        <dbReference type="ARBA" id="ARBA00022909"/>
    </source>
</evidence>
<dbReference type="InterPro" id="IPR035907">
    <property type="entry name" value="Hppk_sf"/>
</dbReference>
<evidence type="ECO:0000259" key="13">
    <source>
        <dbReference type="PROSITE" id="PS00794"/>
    </source>
</evidence>
<evidence type="ECO:0000256" key="7">
    <source>
        <dbReference type="ARBA" id="ARBA00022777"/>
    </source>
</evidence>
<dbReference type="CDD" id="cd00483">
    <property type="entry name" value="HPPK"/>
    <property type="match status" value="1"/>
</dbReference>
<dbReference type="Gene3D" id="3.30.70.560">
    <property type="entry name" value="7,8-Dihydro-6-hydroxymethylpterin-pyrophosphokinase HPPK"/>
    <property type="match status" value="1"/>
</dbReference>
<comment type="pathway">
    <text evidence="1">Cofactor biosynthesis; tetrahydrofolate biosynthesis; 2-amino-4-hydroxy-6-hydroxymethyl-7,8-dihydropteridine diphosphate from 7,8-dihydroneopterin triphosphate: step 4/4.</text>
</comment>
<name>A0A1Y5RI06_9RHOB</name>
<keyword evidence="8" id="KW-0067">ATP-binding</keyword>
<dbReference type="GO" id="GO:0005524">
    <property type="term" value="F:ATP binding"/>
    <property type="evidence" value="ECO:0007669"/>
    <property type="project" value="UniProtKB-KW"/>
</dbReference>
<dbReference type="PANTHER" id="PTHR43071:SF1">
    <property type="entry name" value="2-AMINO-4-HYDROXY-6-HYDROXYMETHYLDIHYDROPTERIDINE PYROPHOSPHOKINASE"/>
    <property type="match status" value="1"/>
</dbReference>
<dbReference type="RefSeq" id="WP_085835110.1">
    <property type="nucleotide sequence ID" value="NZ_FWFS01000001.1"/>
</dbReference>
<dbReference type="Pfam" id="PF01288">
    <property type="entry name" value="HPPK"/>
    <property type="match status" value="1"/>
</dbReference>
<dbReference type="OrthoDB" id="9808041at2"/>
<dbReference type="AlphaFoldDB" id="A0A1Y5RI06"/>
<evidence type="ECO:0000256" key="4">
    <source>
        <dbReference type="ARBA" id="ARBA00016218"/>
    </source>
</evidence>
<dbReference type="GO" id="GO:0046656">
    <property type="term" value="P:folic acid biosynthetic process"/>
    <property type="evidence" value="ECO:0007669"/>
    <property type="project" value="UniProtKB-KW"/>
</dbReference>
<keyword evidence="15" id="KW-1185">Reference proteome</keyword>
<dbReference type="Proteomes" id="UP000193862">
    <property type="component" value="Unassembled WGS sequence"/>
</dbReference>
<dbReference type="EMBL" id="FWFS01000001">
    <property type="protein sequence ID" value="SLN17640.1"/>
    <property type="molecule type" value="Genomic_DNA"/>
</dbReference>
<protein>
    <recommendedName>
        <fullName evidence="4">2-amino-4-hydroxy-6-hydroxymethyldihydropteridine pyrophosphokinase</fullName>
        <ecNumber evidence="3">2.7.6.3</ecNumber>
    </recommendedName>
    <alternativeName>
        <fullName evidence="11">6-hydroxymethyl-7,8-dihydropterin pyrophosphokinase</fullName>
    </alternativeName>
    <alternativeName>
        <fullName evidence="12">7,8-dihydro-6-hydroxymethylpterin-pyrophosphokinase</fullName>
    </alternativeName>
</protein>
<evidence type="ECO:0000256" key="1">
    <source>
        <dbReference type="ARBA" id="ARBA00005051"/>
    </source>
</evidence>
<evidence type="ECO:0000256" key="5">
    <source>
        <dbReference type="ARBA" id="ARBA00022679"/>
    </source>
</evidence>
<comment type="function">
    <text evidence="10">Catalyzes the transfer of pyrophosphate from adenosine triphosphate (ATP) to 6-hydroxymethyl-7,8-dihydropterin, an enzymatic step in folate biosynthesis pathway.</text>
</comment>
<evidence type="ECO:0000256" key="6">
    <source>
        <dbReference type="ARBA" id="ARBA00022741"/>
    </source>
</evidence>
<evidence type="ECO:0000256" key="2">
    <source>
        <dbReference type="ARBA" id="ARBA00005810"/>
    </source>
</evidence>
<dbReference type="GO" id="GO:0016301">
    <property type="term" value="F:kinase activity"/>
    <property type="evidence" value="ECO:0007669"/>
    <property type="project" value="UniProtKB-KW"/>
</dbReference>
<evidence type="ECO:0000256" key="12">
    <source>
        <dbReference type="ARBA" id="ARBA00033413"/>
    </source>
</evidence>
<gene>
    <name evidence="14" type="primary">sulD</name>
    <name evidence="14" type="ORF">AQS8620_00382</name>
</gene>
<dbReference type="UniPathway" id="UPA00077">
    <property type="reaction ID" value="UER00155"/>
</dbReference>
<evidence type="ECO:0000256" key="10">
    <source>
        <dbReference type="ARBA" id="ARBA00029409"/>
    </source>
</evidence>
<feature type="domain" description="7,8-dihydro-6-hydroxymethylpterin-pyrophosphokinase" evidence="13">
    <location>
        <begin position="101"/>
        <end position="112"/>
    </location>
</feature>
<evidence type="ECO:0000256" key="11">
    <source>
        <dbReference type="ARBA" id="ARBA00029766"/>
    </source>
</evidence>
<dbReference type="GO" id="GO:0003848">
    <property type="term" value="F:2-amino-4-hydroxy-6-hydroxymethyldihydropteridine diphosphokinase activity"/>
    <property type="evidence" value="ECO:0007669"/>
    <property type="project" value="UniProtKB-EC"/>
</dbReference>
<keyword evidence="7" id="KW-0418">Kinase</keyword>
<dbReference type="InterPro" id="IPR000550">
    <property type="entry name" value="Hppk"/>
</dbReference>
<dbReference type="SUPFAM" id="SSF55083">
    <property type="entry name" value="6-hydroxymethyl-7,8-dihydropterin pyrophosphokinase, HPPK"/>
    <property type="match status" value="1"/>
</dbReference>
<organism evidence="14 15">
    <name type="scientific">Aquimixticola soesokkakensis</name>
    <dbReference type="NCBI Taxonomy" id="1519096"/>
    <lineage>
        <taxon>Bacteria</taxon>
        <taxon>Pseudomonadati</taxon>
        <taxon>Pseudomonadota</taxon>
        <taxon>Alphaproteobacteria</taxon>
        <taxon>Rhodobacterales</taxon>
        <taxon>Paracoccaceae</taxon>
        <taxon>Aquimixticola</taxon>
    </lineage>
</organism>